<feature type="domain" description="YjeF C-terminal" evidence="20">
    <location>
        <begin position="224"/>
        <end position="489"/>
    </location>
</feature>
<dbReference type="PANTHER" id="PTHR12592:SF0">
    <property type="entry name" value="ATP-DEPENDENT (S)-NAD(P)H-HYDRATE DEHYDRATASE"/>
    <property type="match status" value="1"/>
</dbReference>
<keyword evidence="23" id="KW-1185">Reference proteome</keyword>
<dbReference type="NCBIfam" id="TIGR00196">
    <property type="entry name" value="yjeF_cterm"/>
    <property type="match status" value="1"/>
</dbReference>
<evidence type="ECO:0000259" key="21">
    <source>
        <dbReference type="PROSITE" id="PS51385"/>
    </source>
</evidence>
<comment type="catalytic activity">
    <reaction evidence="16 17 19">
        <text>(6S)-NADPHX + ADP = AMP + phosphate + NADPH + H(+)</text>
        <dbReference type="Rhea" id="RHEA:32235"/>
        <dbReference type="ChEBI" id="CHEBI:15378"/>
        <dbReference type="ChEBI" id="CHEBI:43474"/>
        <dbReference type="ChEBI" id="CHEBI:57783"/>
        <dbReference type="ChEBI" id="CHEBI:64076"/>
        <dbReference type="ChEBI" id="CHEBI:456215"/>
        <dbReference type="ChEBI" id="CHEBI:456216"/>
        <dbReference type="EC" id="4.2.1.136"/>
    </reaction>
</comment>
<dbReference type="HAMAP" id="MF_01965">
    <property type="entry name" value="NADHX_dehydratase"/>
    <property type="match status" value="1"/>
</dbReference>
<dbReference type="GO" id="GO:0005524">
    <property type="term" value="F:ATP binding"/>
    <property type="evidence" value="ECO:0007669"/>
    <property type="project" value="UniProtKB-UniRule"/>
</dbReference>
<dbReference type="EC" id="5.1.99.6" evidence="19"/>
<comment type="similarity">
    <text evidence="4 19">In the C-terminal section; belongs to the NnrD/CARKD family.</text>
</comment>
<keyword evidence="6 17" id="KW-0547">Nucleotide-binding</keyword>
<protein>
    <recommendedName>
        <fullName evidence="19">Bifunctional NAD(P)H-hydrate repair enzyme</fullName>
    </recommendedName>
    <alternativeName>
        <fullName evidence="19">Nicotinamide nucleotide repair protein</fullName>
    </alternativeName>
    <domain>
        <recommendedName>
            <fullName evidence="19">ADP-dependent (S)-NAD(P)H-hydrate dehydratase</fullName>
            <ecNumber evidence="19">4.2.1.136</ecNumber>
        </recommendedName>
        <alternativeName>
            <fullName evidence="19">ADP-dependent NAD(P)HX dehydratase</fullName>
        </alternativeName>
    </domain>
    <domain>
        <recommendedName>
            <fullName evidence="19">NAD(P)H-hydrate epimerase</fullName>
            <ecNumber evidence="19">5.1.99.6</ecNumber>
        </recommendedName>
    </domain>
</protein>
<reference evidence="23" key="1">
    <citation type="journal article" date="2019" name="J. Bacteriol.">
        <title>A Mutagenic Screen Identifies a TonB-Dependent Receptor Required for the Lanthanide Metal Switch in the Type I Methanotroph 'Methylotuvimicrobium buryatense' 5GB1C.</title>
        <authorList>
            <person name="Groom J.D."/>
            <person name="Ford S.M."/>
            <person name="Pesesky M.W."/>
            <person name="Lidstrom M.E."/>
        </authorList>
    </citation>
    <scope>NUCLEOTIDE SEQUENCE [LARGE SCALE GENOMIC DNA]</scope>
    <source>
        <strain evidence="23">5GB1C</strain>
    </source>
</reference>
<dbReference type="PROSITE" id="PS51383">
    <property type="entry name" value="YJEF_C_3"/>
    <property type="match status" value="1"/>
</dbReference>
<name>A0A4P9UR91_METBY</name>
<feature type="binding site" evidence="17">
    <location>
        <position position="366"/>
    </location>
    <ligand>
        <name>(6S)-NADPHX</name>
        <dbReference type="ChEBI" id="CHEBI:64076"/>
    </ligand>
</feature>
<dbReference type="EMBL" id="CP035467">
    <property type="protein sequence ID" value="QCW82841.1"/>
    <property type="molecule type" value="Genomic_DNA"/>
</dbReference>
<comment type="cofactor">
    <cofactor evidence="18 19">
        <name>K(+)</name>
        <dbReference type="ChEBI" id="CHEBI:29103"/>
    </cofactor>
    <text evidence="18 19">Binds 1 potassium ion per subunit.</text>
</comment>
<feature type="binding site" evidence="18">
    <location>
        <position position="164"/>
    </location>
    <ligand>
        <name>K(+)</name>
        <dbReference type="ChEBI" id="CHEBI:29103"/>
    </ligand>
</feature>
<keyword evidence="9 18" id="KW-0630">Potassium</keyword>
<feature type="binding site" evidence="17">
    <location>
        <position position="431"/>
    </location>
    <ligand>
        <name>AMP</name>
        <dbReference type="ChEBI" id="CHEBI:456215"/>
    </ligand>
</feature>
<dbReference type="HAMAP" id="MF_01966">
    <property type="entry name" value="NADHX_epimerase"/>
    <property type="match status" value="1"/>
</dbReference>
<comment type="function">
    <text evidence="17">Catalyzes the dehydration of the S-form of NAD(P)HX at the expense of ADP, which is converted to AMP. Together with NAD(P)HX epimerase, which catalyzes the epimerization of the S- and R-forms, the enzyme allows the repair of both epimers of NAD(P)HX, a damaged form of NAD(P)H that is a result of enzymatic or heat-dependent hydration.</text>
</comment>
<dbReference type="NCBIfam" id="TIGR00197">
    <property type="entry name" value="yjeF_nterm"/>
    <property type="match status" value="1"/>
</dbReference>
<dbReference type="FunFam" id="3.40.50.10260:FF:000003">
    <property type="entry name" value="Multifunctional fusion protein"/>
    <property type="match status" value="1"/>
</dbReference>
<evidence type="ECO:0000256" key="12">
    <source>
        <dbReference type="ARBA" id="ARBA00023239"/>
    </source>
</evidence>
<evidence type="ECO:0000256" key="9">
    <source>
        <dbReference type="ARBA" id="ARBA00022958"/>
    </source>
</evidence>
<feature type="binding site" evidence="17">
    <location>
        <begin position="403"/>
        <end position="407"/>
    </location>
    <ligand>
        <name>AMP</name>
        <dbReference type="ChEBI" id="CHEBI:456215"/>
    </ligand>
</feature>
<dbReference type="SUPFAM" id="SSF64153">
    <property type="entry name" value="YjeF N-terminal domain-like"/>
    <property type="match status" value="1"/>
</dbReference>
<accession>A0A4P9UR91</accession>
<feature type="binding site" evidence="17">
    <location>
        <position position="432"/>
    </location>
    <ligand>
        <name>(6S)-NADPHX</name>
        <dbReference type="ChEBI" id="CHEBI:64076"/>
    </ligand>
</feature>
<dbReference type="Pfam" id="PF01256">
    <property type="entry name" value="Carb_kinase"/>
    <property type="match status" value="1"/>
</dbReference>
<dbReference type="Pfam" id="PF03853">
    <property type="entry name" value="YjeF_N"/>
    <property type="match status" value="1"/>
</dbReference>
<evidence type="ECO:0000256" key="19">
    <source>
        <dbReference type="PIRNR" id="PIRNR017184"/>
    </source>
</evidence>
<gene>
    <name evidence="17" type="primary">nnrD</name>
    <name evidence="18" type="synonym">nnrE</name>
    <name evidence="22" type="ORF">EQU24_11755</name>
</gene>
<dbReference type="GO" id="GO:0052856">
    <property type="term" value="F:NAD(P)HX epimerase activity"/>
    <property type="evidence" value="ECO:0007669"/>
    <property type="project" value="UniProtKB-UniRule"/>
</dbReference>
<dbReference type="CDD" id="cd01171">
    <property type="entry name" value="YXKO-related"/>
    <property type="match status" value="1"/>
</dbReference>
<evidence type="ECO:0000256" key="7">
    <source>
        <dbReference type="ARBA" id="ARBA00022840"/>
    </source>
</evidence>
<evidence type="ECO:0000256" key="2">
    <source>
        <dbReference type="ARBA" id="ARBA00000909"/>
    </source>
</evidence>
<dbReference type="GO" id="GO:0052855">
    <property type="term" value="F:ADP-dependent NAD(P)H-hydrate dehydratase activity"/>
    <property type="evidence" value="ECO:0007669"/>
    <property type="project" value="UniProtKB-UniRule"/>
</dbReference>
<evidence type="ECO:0000256" key="11">
    <source>
        <dbReference type="ARBA" id="ARBA00023235"/>
    </source>
</evidence>
<evidence type="ECO:0000256" key="14">
    <source>
        <dbReference type="ARBA" id="ARBA00025153"/>
    </source>
</evidence>
<dbReference type="Gene3D" id="3.40.1190.20">
    <property type="match status" value="1"/>
</dbReference>
<dbReference type="PIRSF" id="PIRSF017184">
    <property type="entry name" value="Nnr"/>
    <property type="match status" value="1"/>
</dbReference>
<comment type="subunit">
    <text evidence="17">Homotetramer.</text>
</comment>
<dbReference type="InterPro" id="IPR017953">
    <property type="entry name" value="Carbohydrate_kinase_pred_CS"/>
</dbReference>
<dbReference type="GO" id="GO:0110051">
    <property type="term" value="P:metabolite repair"/>
    <property type="evidence" value="ECO:0007669"/>
    <property type="project" value="TreeGrafter"/>
</dbReference>
<evidence type="ECO:0000259" key="20">
    <source>
        <dbReference type="PROSITE" id="PS51383"/>
    </source>
</evidence>
<feature type="binding site" evidence="18">
    <location>
        <position position="161"/>
    </location>
    <ligand>
        <name>(6S)-NADPHX</name>
        <dbReference type="ChEBI" id="CHEBI:64076"/>
    </ligand>
</feature>
<comment type="similarity">
    <text evidence="17">Belongs to the NnrD/CARKD family.</text>
</comment>
<comment type="catalytic activity">
    <reaction evidence="15 17 19">
        <text>(6S)-NADHX + ADP = AMP + phosphate + NADH + H(+)</text>
        <dbReference type="Rhea" id="RHEA:32223"/>
        <dbReference type="ChEBI" id="CHEBI:15378"/>
        <dbReference type="ChEBI" id="CHEBI:43474"/>
        <dbReference type="ChEBI" id="CHEBI:57945"/>
        <dbReference type="ChEBI" id="CHEBI:64074"/>
        <dbReference type="ChEBI" id="CHEBI:456215"/>
        <dbReference type="ChEBI" id="CHEBI:456216"/>
        <dbReference type="EC" id="4.2.1.136"/>
    </reaction>
</comment>
<feature type="domain" description="YjeF N-terminal" evidence="21">
    <location>
        <begin position="16"/>
        <end position="218"/>
    </location>
</feature>
<evidence type="ECO:0000256" key="18">
    <source>
        <dbReference type="HAMAP-Rule" id="MF_01966"/>
    </source>
</evidence>
<dbReference type="InterPro" id="IPR000631">
    <property type="entry name" value="CARKD"/>
</dbReference>
<dbReference type="GO" id="GO:0046496">
    <property type="term" value="P:nicotinamide nucleotide metabolic process"/>
    <property type="evidence" value="ECO:0007669"/>
    <property type="project" value="UniProtKB-UniRule"/>
</dbReference>
<evidence type="ECO:0000256" key="13">
    <source>
        <dbReference type="ARBA" id="ARBA00023268"/>
    </source>
</evidence>
<evidence type="ECO:0000256" key="6">
    <source>
        <dbReference type="ARBA" id="ARBA00022741"/>
    </source>
</evidence>
<sequence length="489" mass="51608">MNRQDLPNELYSADQVRELDRTAIDDFCIPGYELMCRAGQSVFERVKAFCPEATSCAIFCGGGNNAGDGYVIARLAIAAGMEVTVYSVVEASRLKDDALKAYRDCIDSGCKVAAYDTKALLGEEVIIDALLGTGLDREVEGLYADAIAAINASRAFVIAVDIPSGLNADTGKIMGCAVKADLTVSFIGLKKGLFTGDAPDYCGKIYYASLDIPNAVFDKVDCAAQRIRFLQPPRRSRCAHKGHNGHVLVIGGDLGYSGAIRMAGEAALRVGAGLVTVLTRPEHAILINSSRPELMCRGVIEPECIDAIIDSADVVILGPGLGRSDWSKGLFDAATRVAKPMVIDADGLNWLADSGQYGDHFILTPHPGEASRLLKCSVSEVEQDRFAAVSSIRRQYGGICVLKGAGTLIASHHHIAVADVGNPGMATGGMGDVLTGVIAGLLAQGFSNWESAEQGVYIHGSAADAAAVDGGERGLLATDLMPYLRHLVN</sequence>
<feature type="binding site" evidence="18">
    <location>
        <position position="65"/>
    </location>
    <ligand>
        <name>K(+)</name>
        <dbReference type="ChEBI" id="CHEBI:29103"/>
    </ligand>
</feature>
<feature type="binding site" evidence="17">
    <location>
        <position position="320"/>
    </location>
    <ligand>
        <name>(6S)-NADPHX</name>
        <dbReference type="ChEBI" id="CHEBI:64076"/>
    </ligand>
</feature>
<evidence type="ECO:0000256" key="8">
    <source>
        <dbReference type="ARBA" id="ARBA00022857"/>
    </source>
</evidence>
<keyword evidence="10 17" id="KW-0520">NAD</keyword>
<evidence type="ECO:0000256" key="3">
    <source>
        <dbReference type="ARBA" id="ARBA00006001"/>
    </source>
</evidence>
<dbReference type="InterPro" id="IPR004443">
    <property type="entry name" value="YjeF_N_dom"/>
</dbReference>
<dbReference type="PROSITE" id="PS51385">
    <property type="entry name" value="YJEF_N"/>
    <property type="match status" value="1"/>
</dbReference>
<dbReference type="SUPFAM" id="SSF53613">
    <property type="entry name" value="Ribokinase-like"/>
    <property type="match status" value="1"/>
</dbReference>
<dbReference type="FunFam" id="3.40.1190.20:FF:000017">
    <property type="entry name" value="Multifunctional fusion protein"/>
    <property type="match status" value="1"/>
</dbReference>
<evidence type="ECO:0000313" key="23">
    <source>
        <dbReference type="Proteomes" id="UP000305881"/>
    </source>
</evidence>
<dbReference type="RefSeq" id="WP_017839317.1">
    <property type="nucleotide sequence ID" value="NZ_CP035467.1"/>
</dbReference>
<organism evidence="22 23">
    <name type="scientific">Methylotuvimicrobium buryatense</name>
    <name type="common">Methylomicrobium buryatense</name>
    <dbReference type="NCBI Taxonomy" id="95641"/>
    <lineage>
        <taxon>Bacteria</taxon>
        <taxon>Pseudomonadati</taxon>
        <taxon>Pseudomonadota</taxon>
        <taxon>Gammaproteobacteria</taxon>
        <taxon>Methylococcales</taxon>
        <taxon>Methylococcaceae</taxon>
        <taxon>Methylotuvimicrobium</taxon>
    </lineage>
</organism>
<dbReference type="Gene3D" id="3.40.50.10260">
    <property type="entry name" value="YjeF N-terminal domain"/>
    <property type="match status" value="1"/>
</dbReference>
<feature type="binding site" evidence="18">
    <location>
        <position position="143"/>
    </location>
    <ligand>
        <name>(6S)-NADPHX</name>
        <dbReference type="ChEBI" id="CHEBI:64076"/>
    </ligand>
</feature>
<dbReference type="InterPro" id="IPR036652">
    <property type="entry name" value="YjeF_N_dom_sf"/>
</dbReference>
<comment type="function">
    <text evidence="18">Catalyzes the epimerization of the S- and R-forms of NAD(P)HX, a damaged form of NAD(P)H that is a result of enzymatic or heat-dependent hydration. This is a prerequisite for the S-specific NAD(P)H-hydrate dehydratase to allow the repair of both epimers of NAD(P)HX.</text>
</comment>
<evidence type="ECO:0000313" key="22">
    <source>
        <dbReference type="EMBL" id="QCW82841.1"/>
    </source>
</evidence>
<keyword evidence="7 17" id="KW-0067">ATP-binding</keyword>
<dbReference type="Proteomes" id="UP000305881">
    <property type="component" value="Chromosome"/>
</dbReference>
<comment type="catalytic activity">
    <reaction evidence="1 18 19">
        <text>(6R)-NADHX = (6S)-NADHX</text>
        <dbReference type="Rhea" id="RHEA:32215"/>
        <dbReference type="ChEBI" id="CHEBI:64074"/>
        <dbReference type="ChEBI" id="CHEBI:64075"/>
        <dbReference type="EC" id="5.1.99.6"/>
    </reaction>
</comment>
<proteinExistence type="inferred from homology"/>
<comment type="function">
    <text evidence="14 19">Bifunctional enzyme that catalyzes the epimerization of the S- and R-forms of NAD(P)HX and the dehydration of the S-form of NAD(P)HX at the expense of ADP, which is converted to AMP. This allows the repair of both epimers of NAD(P)HX, a damaged form of NAD(P)H that is a result of enzymatic or heat-dependent hydration.</text>
</comment>
<evidence type="ECO:0000256" key="4">
    <source>
        <dbReference type="ARBA" id="ARBA00009524"/>
    </source>
</evidence>
<dbReference type="KEGG" id="mbur:EQU24_11755"/>
<comment type="similarity">
    <text evidence="3 19">In the N-terminal section; belongs to the NnrE/AIBP family.</text>
</comment>
<dbReference type="PROSITE" id="PS01050">
    <property type="entry name" value="YJEF_C_2"/>
    <property type="match status" value="1"/>
</dbReference>
<keyword evidence="13" id="KW-0511">Multifunctional enzyme</keyword>
<evidence type="ECO:0000256" key="10">
    <source>
        <dbReference type="ARBA" id="ARBA00023027"/>
    </source>
</evidence>
<dbReference type="EC" id="4.2.1.136" evidence="19"/>
<keyword evidence="8 17" id="KW-0521">NADP</keyword>
<dbReference type="GO" id="GO:0046872">
    <property type="term" value="F:metal ion binding"/>
    <property type="evidence" value="ECO:0007669"/>
    <property type="project" value="UniProtKB-UniRule"/>
</dbReference>
<dbReference type="InterPro" id="IPR030677">
    <property type="entry name" value="Nnr"/>
</dbReference>
<dbReference type="STRING" id="675511.GCA_000341735_00688"/>
<keyword evidence="11 18" id="KW-0413">Isomerase</keyword>
<comment type="similarity">
    <text evidence="18">Belongs to the NnrE/AIBP family.</text>
</comment>
<feature type="binding site" evidence="17">
    <location>
        <position position="259"/>
    </location>
    <ligand>
        <name>(6S)-NADPHX</name>
        <dbReference type="ChEBI" id="CHEBI:64076"/>
    </ligand>
</feature>
<evidence type="ECO:0000256" key="16">
    <source>
        <dbReference type="ARBA" id="ARBA00049209"/>
    </source>
</evidence>
<dbReference type="PANTHER" id="PTHR12592">
    <property type="entry name" value="ATP-DEPENDENT (S)-NAD(P)H-HYDRATE DEHYDRATASE FAMILY MEMBER"/>
    <property type="match status" value="1"/>
</dbReference>
<feature type="binding site" evidence="18">
    <location>
        <begin position="132"/>
        <end position="138"/>
    </location>
    <ligand>
        <name>(6S)-NADPHX</name>
        <dbReference type="ChEBI" id="CHEBI:64076"/>
    </ligand>
</feature>
<feature type="binding site" evidence="18">
    <location>
        <position position="128"/>
    </location>
    <ligand>
        <name>K(+)</name>
        <dbReference type="ChEBI" id="CHEBI:29103"/>
    </ligand>
</feature>
<keyword evidence="12 17" id="KW-0456">Lyase</keyword>
<comment type="catalytic activity">
    <reaction evidence="2 18 19">
        <text>(6R)-NADPHX = (6S)-NADPHX</text>
        <dbReference type="Rhea" id="RHEA:32227"/>
        <dbReference type="ChEBI" id="CHEBI:64076"/>
        <dbReference type="ChEBI" id="CHEBI:64077"/>
        <dbReference type="EC" id="5.1.99.6"/>
    </reaction>
</comment>
<comment type="caution">
    <text evidence="18">Lacks conserved residue(s) required for the propagation of feature annotation.</text>
</comment>
<comment type="cofactor">
    <cofactor evidence="17">
        <name>Mg(2+)</name>
        <dbReference type="ChEBI" id="CHEBI:18420"/>
    </cofactor>
</comment>
<dbReference type="AlphaFoldDB" id="A0A4P9UR91"/>
<evidence type="ECO:0000256" key="5">
    <source>
        <dbReference type="ARBA" id="ARBA00022723"/>
    </source>
</evidence>
<dbReference type="OrthoDB" id="9806925at2"/>
<evidence type="ECO:0000256" key="1">
    <source>
        <dbReference type="ARBA" id="ARBA00000013"/>
    </source>
</evidence>
<dbReference type="InterPro" id="IPR029056">
    <property type="entry name" value="Ribokinase-like"/>
</dbReference>
<evidence type="ECO:0000256" key="15">
    <source>
        <dbReference type="ARBA" id="ARBA00048238"/>
    </source>
</evidence>
<evidence type="ECO:0000256" key="17">
    <source>
        <dbReference type="HAMAP-Rule" id="MF_01965"/>
    </source>
</evidence>
<keyword evidence="5 18" id="KW-0479">Metal-binding</keyword>